<feature type="transmembrane region" description="Helical" evidence="4">
    <location>
        <begin position="41"/>
        <end position="69"/>
    </location>
</feature>
<accession>A0AAV4UYB6</accession>
<dbReference type="GO" id="GO:0005789">
    <property type="term" value="C:endoplasmic reticulum membrane"/>
    <property type="evidence" value="ECO:0007669"/>
    <property type="project" value="TreeGrafter"/>
</dbReference>
<protein>
    <submittedName>
        <fullName evidence="6">Lipid droplet-regulating VLDL assembly factor AUP1 homolog</fullName>
    </submittedName>
</protein>
<evidence type="ECO:0000256" key="2">
    <source>
        <dbReference type="ARBA" id="ARBA00023136"/>
    </source>
</evidence>
<evidence type="ECO:0000256" key="4">
    <source>
        <dbReference type="SAM" id="Phobius"/>
    </source>
</evidence>
<dbReference type="Proteomes" id="UP001054837">
    <property type="component" value="Unassembled WGS sequence"/>
</dbReference>
<feature type="compositionally biased region" description="Polar residues" evidence="3">
    <location>
        <begin position="314"/>
        <end position="336"/>
    </location>
</feature>
<comment type="caution">
    <text evidence="6">The sequence shown here is derived from an EMBL/GenBank/DDBJ whole genome shotgun (WGS) entry which is preliminary data.</text>
</comment>
<dbReference type="SMART" id="SM00563">
    <property type="entry name" value="PlsC"/>
    <property type="match status" value="1"/>
</dbReference>
<evidence type="ECO:0000313" key="7">
    <source>
        <dbReference type="Proteomes" id="UP001054837"/>
    </source>
</evidence>
<reference evidence="6 7" key="1">
    <citation type="submission" date="2021-06" db="EMBL/GenBank/DDBJ databases">
        <title>Caerostris darwini draft genome.</title>
        <authorList>
            <person name="Kono N."/>
            <person name="Arakawa K."/>
        </authorList>
    </citation>
    <scope>NUCLEOTIDE SEQUENCE [LARGE SCALE GENOMIC DNA]</scope>
</reference>
<evidence type="ECO:0000259" key="5">
    <source>
        <dbReference type="SMART" id="SM00563"/>
    </source>
</evidence>
<evidence type="ECO:0000256" key="1">
    <source>
        <dbReference type="ARBA" id="ARBA00004370"/>
    </source>
</evidence>
<keyword evidence="2 4" id="KW-0472">Membrane</keyword>
<gene>
    <name evidence="6" type="primary">F44B9.5</name>
    <name evidence="6" type="ORF">CDAR_482931</name>
</gene>
<keyword evidence="7" id="KW-1185">Reference proteome</keyword>
<feature type="region of interest" description="Disordered" evidence="3">
    <location>
        <begin position="314"/>
        <end position="346"/>
    </location>
</feature>
<evidence type="ECO:0000256" key="3">
    <source>
        <dbReference type="SAM" id="MobiDB-lite"/>
    </source>
</evidence>
<comment type="subcellular location">
    <subcellularLocation>
        <location evidence="1">Membrane</location>
    </subcellularLocation>
</comment>
<dbReference type="InterPro" id="IPR002123">
    <property type="entry name" value="Plipid/glycerol_acylTrfase"/>
</dbReference>
<dbReference type="AlphaFoldDB" id="A0AAV4UYB6"/>
<keyword evidence="4" id="KW-1133">Transmembrane helix</keyword>
<feature type="domain" description="Phospholipid/glycerol acyltransferase" evidence="5">
    <location>
        <begin position="101"/>
        <end position="207"/>
    </location>
</feature>
<organism evidence="6 7">
    <name type="scientific">Caerostris darwini</name>
    <dbReference type="NCBI Taxonomy" id="1538125"/>
    <lineage>
        <taxon>Eukaryota</taxon>
        <taxon>Metazoa</taxon>
        <taxon>Ecdysozoa</taxon>
        <taxon>Arthropoda</taxon>
        <taxon>Chelicerata</taxon>
        <taxon>Arachnida</taxon>
        <taxon>Araneae</taxon>
        <taxon>Araneomorphae</taxon>
        <taxon>Entelegynae</taxon>
        <taxon>Araneoidea</taxon>
        <taxon>Araneidae</taxon>
        <taxon>Caerostris</taxon>
    </lineage>
</organism>
<dbReference type="PANTHER" id="PTHR15486">
    <property type="entry name" value="ANCIENT UBIQUITOUS PROTEIN"/>
    <property type="match status" value="1"/>
</dbReference>
<proteinExistence type="predicted"/>
<dbReference type="GO" id="GO:0036503">
    <property type="term" value="P:ERAD pathway"/>
    <property type="evidence" value="ECO:0007669"/>
    <property type="project" value="TreeGrafter"/>
</dbReference>
<name>A0AAV4UYB6_9ARAC</name>
<keyword evidence="4" id="KW-0812">Transmembrane</keyword>
<sequence>MLAPTESSQENKNIITSGVRLEDLFDSSRILVSPKFYKVVLYFPFGLFLFITRLIGGIFGFLLLSLLPVTSKKKSVIFKGLSRILGIIVEVDDKYNDENAKLLIANHVSLLDRLAVNAMVPCNSISKDYKIKNTDAFSFWKDVDIPYPRDLTNEEVAALQQYIEGSSIHVLHFPEYGTTNGKTGLLKFHPGVFSLNVPVQPILINVSLSSFMTVSPCVLGSTVWADVVWALILPSSFFSLKFLPSMVKLPEESIADFSKRVQQTMASAMNLKPTVYTSSDKYELVKRIQTPTIDASSSRRNVESNIAISHKQSSGFIRSTDSPSSSPQKLSMNTAAETFGKSPKERMASYQERRKILLDAARLKYLEKHNI</sequence>
<dbReference type="PANTHER" id="PTHR15486:SF96">
    <property type="entry name" value="LIPID DROPLET-REGULATING VLDL ASSEMBLY FACTOR AUP1"/>
    <property type="match status" value="1"/>
</dbReference>
<dbReference type="SUPFAM" id="SSF69593">
    <property type="entry name" value="Glycerol-3-phosphate (1)-acyltransferase"/>
    <property type="match status" value="1"/>
</dbReference>
<dbReference type="EMBL" id="BPLQ01012119">
    <property type="protein sequence ID" value="GIY62739.1"/>
    <property type="molecule type" value="Genomic_DNA"/>
</dbReference>
<evidence type="ECO:0000313" key="6">
    <source>
        <dbReference type="EMBL" id="GIY62739.1"/>
    </source>
</evidence>
<dbReference type="GO" id="GO:0016746">
    <property type="term" value="F:acyltransferase activity"/>
    <property type="evidence" value="ECO:0007669"/>
    <property type="project" value="InterPro"/>
</dbReference>